<dbReference type="AlphaFoldDB" id="A0A7K1GMA4"/>
<feature type="chain" id="PRO_5029722826" description="Lipoprotein" evidence="1">
    <location>
        <begin position="21"/>
        <end position="157"/>
    </location>
</feature>
<name>A0A7K1GMA4_9FLAO</name>
<evidence type="ECO:0000313" key="3">
    <source>
        <dbReference type="Proteomes" id="UP000488936"/>
    </source>
</evidence>
<proteinExistence type="predicted"/>
<dbReference type="RefSeq" id="WP_155035318.1">
    <property type="nucleotide sequence ID" value="NZ_JAYMMG010000018.1"/>
</dbReference>
<reference evidence="2 3" key="1">
    <citation type="journal article" date="2006" name="Int. J. Syst. Evol. Microbiol.">
        <title>Myroides pelagicus sp. nov., isolated from seawater in Thailand.</title>
        <authorList>
            <person name="Yoon J."/>
            <person name="Maneerat S."/>
            <person name="Kawai F."/>
            <person name="Yokota A."/>
        </authorList>
    </citation>
    <scope>NUCLEOTIDE SEQUENCE [LARGE SCALE GENOMIC DNA]</scope>
    <source>
        <strain evidence="2 3">SM1T</strain>
    </source>
</reference>
<keyword evidence="3" id="KW-1185">Reference proteome</keyword>
<evidence type="ECO:0000313" key="2">
    <source>
        <dbReference type="EMBL" id="MTH29344.1"/>
    </source>
</evidence>
<sequence>MKKLFLSIPILLFLIVGACAKRNNATMLSKDGVVLNTAETAEDREFRIISDEQIDRLNTIIKKKSLITEEEIMKEYAPEDKNAEGNYLYILKRTTDNPKMVTVTLLEDGIMDDTLKARKVVMDLRLKDNRFYVINIKESYLCWEGRGSQEWTSELCY</sequence>
<gene>
    <name evidence="2" type="ORF">GJV77_05335</name>
</gene>
<keyword evidence="1" id="KW-0732">Signal</keyword>
<organism evidence="2 3">
    <name type="scientific">Myroides pelagicus</name>
    <dbReference type="NCBI Taxonomy" id="270914"/>
    <lineage>
        <taxon>Bacteria</taxon>
        <taxon>Pseudomonadati</taxon>
        <taxon>Bacteroidota</taxon>
        <taxon>Flavobacteriia</taxon>
        <taxon>Flavobacteriales</taxon>
        <taxon>Flavobacteriaceae</taxon>
        <taxon>Myroides</taxon>
    </lineage>
</organism>
<evidence type="ECO:0008006" key="4">
    <source>
        <dbReference type="Google" id="ProtNLM"/>
    </source>
</evidence>
<dbReference type="PROSITE" id="PS51257">
    <property type="entry name" value="PROKAR_LIPOPROTEIN"/>
    <property type="match status" value="1"/>
</dbReference>
<comment type="caution">
    <text evidence="2">The sequence shown here is derived from an EMBL/GenBank/DDBJ whole genome shotgun (WGS) entry which is preliminary data.</text>
</comment>
<dbReference type="OrthoDB" id="9806939at2"/>
<evidence type="ECO:0000256" key="1">
    <source>
        <dbReference type="SAM" id="SignalP"/>
    </source>
</evidence>
<dbReference type="Proteomes" id="UP000488936">
    <property type="component" value="Unassembled WGS sequence"/>
</dbReference>
<dbReference type="EMBL" id="WMJY01000008">
    <property type="protein sequence ID" value="MTH29344.1"/>
    <property type="molecule type" value="Genomic_DNA"/>
</dbReference>
<accession>A0A7K1GMA4</accession>
<protein>
    <recommendedName>
        <fullName evidence="4">Lipoprotein</fullName>
    </recommendedName>
</protein>
<feature type="signal peptide" evidence="1">
    <location>
        <begin position="1"/>
        <end position="20"/>
    </location>
</feature>